<dbReference type="Pfam" id="PF14579">
    <property type="entry name" value="HHH_6"/>
    <property type="match status" value="1"/>
</dbReference>
<gene>
    <name evidence="4" type="ORF">E3T23_10125</name>
</gene>
<organism evidence="4 5">
    <name type="scientific">Cryobacterium cheniae</name>
    <dbReference type="NCBI Taxonomy" id="1259262"/>
    <lineage>
        <taxon>Bacteria</taxon>
        <taxon>Bacillati</taxon>
        <taxon>Actinomycetota</taxon>
        <taxon>Actinomycetes</taxon>
        <taxon>Micrococcales</taxon>
        <taxon>Microbacteriaceae</taxon>
        <taxon>Cryobacterium</taxon>
    </lineage>
</organism>
<dbReference type="EMBL" id="SOGN01000044">
    <property type="protein sequence ID" value="TFC79613.1"/>
    <property type="molecule type" value="Genomic_DNA"/>
</dbReference>
<evidence type="ECO:0000256" key="1">
    <source>
        <dbReference type="SAM" id="MobiDB-lite"/>
    </source>
</evidence>
<evidence type="ECO:0008006" key="6">
    <source>
        <dbReference type="Google" id="ProtNLM"/>
    </source>
</evidence>
<dbReference type="AlphaFoldDB" id="A0A4R8XRG1"/>
<feature type="region of interest" description="Disordered" evidence="1">
    <location>
        <begin position="282"/>
        <end position="301"/>
    </location>
</feature>
<evidence type="ECO:0000259" key="2">
    <source>
        <dbReference type="Pfam" id="PF14579"/>
    </source>
</evidence>
<dbReference type="Proteomes" id="UP000298433">
    <property type="component" value="Unassembled WGS sequence"/>
</dbReference>
<dbReference type="InterPro" id="IPR029460">
    <property type="entry name" value="DNAPol_HHH"/>
</dbReference>
<evidence type="ECO:0000259" key="3">
    <source>
        <dbReference type="Pfam" id="PF17657"/>
    </source>
</evidence>
<dbReference type="OrthoDB" id="9803237at2"/>
<keyword evidence="5" id="KW-1185">Reference proteome</keyword>
<feature type="domain" description="DNA polymerase III alpha subunit finger" evidence="3">
    <location>
        <begin position="2"/>
        <end position="96"/>
    </location>
</feature>
<sequence>MELVGKLQPEVFNDLTVEISLFRPGPMQNNMPLHYLQARHGEVAPDFLHPRFELILRETRGVVIFHERVMRLLDELTGCGLGRADVLRRHLGKPGDLPRIEAFVRERALERGFPPVVVSQIWPVLAGFGSFGFAKAHGAAFALPTSQSAWLKAHHPAEFLAGLLTHDPGMWPKDLIVAEARLLGVPVLALDVQRSALGYQVEELVDGRRGSRLALPEWAGGTEAERARIVQHQPFTSLQDFQGRLRPKRRTFEALARLGVTPASRLQNLPGGTEVLIAGVRRASNTPPDAQWPPGGLRQSR</sequence>
<accession>A0A4R8XRG1</accession>
<reference evidence="4 5" key="1">
    <citation type="submission" date="2019-03" db="EMBL/GenBank/DDBJ databases">
        <title>Genomics of glacier-inhabiting Cryobacterium strains.</title>
        <authorList>
            <person name="Liu Q."/>
            <person name="Xin Y.-H."/>
        </authorList>
    </citation>
    <scope>NUCLEOTIDE SEQUENCE [LARGE SCALE GENOMIC DNA]</scope>
    <source>
        <strain evidence="4 5">TMT2-48-2</strain>
    </source>
</reference>
<name>A0A4R8XRG1_9MICO</name>
<comment type="caution">
    <text evidence="4">The sequence shown here is derived from an EMBL/GenBank/DDBJ whole genome shotgun (WGS) entry which is preliminary data.</text>
</comment>
<feature type="domain" description="DNA polymerase helix-hairpin-helix motif" evidence="2">
    <location>
        <begin position="184"/>
        <end position="260"/>
    </location>
</feature>
<evidence type="ECO:0000313" key="5">
    <source>
        <dbReference type="Proteomes" id="UP000298433"/>
    </source>
</evidence>
<dbReference type="InterPro" id="IPR040982">
    <property type="entry name" value="DNA_pol3_finger"/>
</dbReference>
<dbReference type="Pfam" id="PF17657">
    <property type="entry name" value="DNA_pol3_finger"/>
    <property type="match status" value="1"/>
</dbReference>
<dbReference type="PANTHER" id="PTHR32294:SF4">
    <property type="entry name" value="ERROR-PRONE DNA POLYMERASE"/>
    <property type="match status" value="1"/>
</dbReference>
<protein>
    <recommendedName>
        <fullName evidence="6">Error-prone DNA polymerase</fullName>
    </recommendedName>
</protein>
<proteinExistence type="predicted"/>
<dbReference type="PANTHER" id="PTHR32294">
    <property type="entry name" value="DNA POLYMERASE III SUBUNIT ALPHA"/>
    <property type="match status" value="1"/>
</dbReference>
<dbReference type="InterPro" id="IPR004805">
    <property type="entry name" value="DnaE2/DnaE/PolC"/>
</dbReference>
<dbReference type="GO" id="GO:0006260">
    <property type="term" value="P:DNA replication"/>
    <property type="evidence" value="ECO:0007669"/>
    <property type="project" value="InterPro"/>
</dbReference>
<evidence type="ECO:0000313" key="4">
    <source>
        <dbReference type="EMBL" id="TFC79613.1"/>
    </source>
</evidence>
<dbReference type="GO" id="GO:0008408">
    <property type="term" value="F:3'-5' exonuclease activity"/>
    <property type="evidence" value="ECO:0007669"/>
    <property type="project" value="InterPro"/>
</dbReference>